<evidence type="ECO:0000256" key="1">
    <source>
        <dbReference type="SAM" id="MobiDB-lite"/>
    </source>
</evidence>
<reference evidence="2" key="1">
    <citation type="submission" date="2023-07" db="EMBL/GenBank/DDBJ databases">
        <authorList>
            <person name="Kim M.K."/>
        </authorList>
    </citation>
    <scope>NUCLEOTIDE SEQUENCE</scope>
    <source>
        <strain evidence="2">CA1-15</strain>
    </source>
</reference>
<accession>A0ABT8ZTR9</accession>
<protein>
    <recommendedName>
        <fullName evidence="4">Terminase small subunit</fullName>
    </recommendedName>
</protein>
<proteinExistence type="predicted"/>
<gene>
    <name evidence="2" type="ORF">Q5H94_01360</name>
</gene>
<keyword evidence="3" id="KW-1185">Reference proteome</keyword>
<sequence>MQDRVPTTRPMLDFEPVPRKYRVDGWTPERQQAFIAALAETGSVRSAAKRINMSPEGAYALRRQPGAESFCRAWNAAIDHGVQNLADAVLDRALNGVPVPIMYKGEQVAERRVYNERTALVVLANRMPDLFGRPGLRPGTKSQDTIAREAAENCPVCRAEREAANDPDEKAALGVMLDTLLQNYMMKLVYERRARLNGDVAAADFTVRQLTQIELMVAAADSSPERIAIWQAAIEDISRSWKWSDEKRAAVVTLTCEMRRMRETVWKGDRDLRPFARPPQDFGPQGMGGGPGIDDRYKVQAQAREQMAAAQALWEAAATEEGWERWREGGGRPVDR</sequence>
<name>A0ABT8ZTR9_9SPHN</name>
<evidence type="ECO:0008006" key="4">
    <source>
        <dbReference type="Google" id="ProtNLM"/>
    </source>
</evidence>
<organism evidence="2 3">
    <name type="scientific">Sphingomonas immobilis</name>
    <dbReference type="NCBI Taxonomy" id="3063997"/>
    <lineage>
        <taxon>Bacteria</taxon>
        <taxon>Pseudomonadati</taxon>
        <taxon>Pseudomonadota</taxon>
        <taxon>Alphaproteobacteria</taxon>
        <taxon>Sphingomonadales</taxon>
        <taxon>Sphingomonadaceae</taxon>
        <taxon>Sphingomonas</taxon>
    </lineage>
</organism>
<comment type="caution">
    <text evidence="2">The sequence shown here is derived from an EMBL/GenBank/DDBJ whole genome shotgun (WGS) entry which is preliminary data.</text>
</comment>
<feature type="region of interest" description="Disordered" evidence="1">
    <location>
        <begin position="272"/>
        <end position="295"/>
    </location>
</feature>
<evidence type="ECO:0000313" key="2">
    <source>
        <dbReference type="EMBL" id="MDO7840961.1"/>
    </source>
</evidence>
<dbReference type="EMBL" id="JAUQSZ010000001">
    <property type="protein sequence ID" value="MDO7840961.1"/>
    <property type="molecule type" value="Genomic_DNA"/>
</dbReference>
<dbReference type="Proteomes" id="UP001176468">
    <property type="component" value="Unassembled WGS sequence"/>
</dbReference>
<evidence type="ECO:0000313" key="3">
    <source>
        <dbReference type="Proteomes" id="UP001176468"/>
    </source>
</evidence>